<dbReference type="InterPro" id="IPR039529">
    <property type="entry name" value="PGAP1/BST1"/>
</dbReference>
<comment type="caution">
    <text evidence="12">The sequence shown here is derived from an EMBL/GenBank/DDBJ whole genome shotgun (WGS) entry which is preliminary data.</text>
</comment>
<dbReference type="EMBL" id="JASPKZ010007375">
    <property type="protein sequence ID" value="KAJ9584662.1"/>
    <property type="molecule type" value="Genomic_DNA"/>
</dbReference>
<dbReference type="AlphaFoldDB" id="A0AAD7ZQE9"/>
<dbReference type="Pfam" id="PF07819">
    <property type="entry name" value="PGAP1"/>
    <property type="match status" value="1"/>
</dbReference>
<evidence type="ECO:0000256" key="5">
    <source>
        <dbReference type="ARBA" id="ARBA00022801"/>
    </source>
</evidence>
<reference evidence="12" key="2">
    <citation type="submission" date="2023-05" db="EMBL/GenBank/DDBJ databases">
        <authorList>
            <person name="Fouks B."/>
        </authorList>
    </citation>
    <scope>NUCLEOTIDE SEQUENCE</scope>
    <source>
        <strain evidence="12">Stay&amp;Tobe</strain>
        <tissue evidence="12">Testes</tissue>
    </source>
</reference>
<gene>
    <name evidence="12" type="ORF">L9F63_020987</name>
</gene>
<keyword evidence="8 10" id="KW-1133">Transmembrane helix</keyword>
<feature type="domain" description="GPI inositol-deacylase PGAP1-like alpha/beta" evidence="11">
    <location>
        <begin position="80"/>
        <end position="298"/>
    </location>
</feature>
<reference evidence="12" key="1">
    <citation type="journal article" date="2023" name="IScience">
        <title>Live-bearing cockroach genome reveals convergent evolutionary mechanisms linked to viviparity in insects and beyond.</title>
        <authorList>
            <person name="Fouks B."/>
            <person name="Harrison M.C."/>
            <person name="Mikhailova A.A."/>
            <person name="Marchal E."/>
            <person name="English S."/>
            <person name="Carruthers M."/>
            <person name="Jennings E.C."/>
            <person name="Chiamaka E.L."/>
            <person name="Frigard R.A."/>
            <person name="Pippel M."/>
            <person name="Attardo G.M."/>
            <person name="Benoit J.B."/>
            <person name="Bornberg-Bauer E."/>
            <person name="Tobe S.S."/>
        </authorList>
    </citation>
    <scope>NUCLEOTIDE SEQUENCE</scope>
    <source>
        <strain evidence="12">Stay&amp;Tobe</strain>
    </source>
</reference>
<evidence type="ECO:0000256" key="8">
    <source>
        <dbReference type="ARBA" id="ARBA00022989"/>
    </source>
</evidence>
<keyword evidence="6 10" id="KW-0256">Endoplasmic reticulum</keyword>
<dbReference type="Proteomes" id="UP001233999">
    <property type="component" value="Unassembled WGS sequence"/>
</dbReference>
<organism evidence="12 13">
    <name type="scientific">Diploptera punctata</name>
    <name type="common">Pacific beetle cockroach</name>
    <dbReference type="NCBI Taxonomy" id="6984"/>
    <lineage>
        <taxon>Eukaryota</taxon>
        <taxon>Metazoa</taxon>
        <taxon>Ecdysozoa</taxon>
        <taxon>Arthropoda</taxon>
        <taxon>Hexapoda</taxon>
        <taxon>Insecta</taxon>
        <taxon>Pterygota</taxon>
        <taxon>Neoptera</taxon>
        <taxon>Polyneoptera</taxon>
        <taxon>Dictyoptera</taxon>
        <taxon>Blattodea</taxon>
        <taxon>Blaberoidea</taxon>
        <taxon>Blaberidae</taxon>
        <taxon>Diplopterinae</taxon>
        <taxon>Diploptera</taxon>
    </lineage>
</organism>
<dbReference type="EC" id="3.1.-.-" evidence="10"/>
<evidence type="ECO:0000256" key="6">
    <source>
        <dbReference type="ARBA" id="ARBA00022824"/>
    </source>
</evidence>
<evidence type="ECO:0000256" key="9">
    <source>
        <dbReference type="ARBA" id="ARBA00023136"/>
    </source>
</evidence>
<dbReference type="PANTHER" id="PTHR15495">
    <property type="entry name" value="NEGATIVE REGULATOR OF VESICLE FORMATION-RELATED"/>
    <property type="match status" value="1"/>
</dbReference>
<comment type="subcellular location">
    <subcellularLocation>
        <location evidence="1">Endoplasmic reticulum membrane</location>
        <topology evidence="1">Multi-pass membrane protein</topology>
    </subcellularLocation>
</comment>
<evidence type="ECO:0000256" key="7">
    <source>
        <dbReference type="ARBA" id="ARBA00022927"/>
    </source>
</evidence>
<evidence type="ECO:0000259" key="11">
    <source>
        <dbReference type="Pfam" id="PF07819"/>
    </source>
</evidence>
<keyword evidence="9 10" id="KW-0472">Membrane</keyword>
<dbReference type="SUPFAM" id="SSF53474">
    <property type="entry name" value="alpha/beta-Hydrolases"/>
    <property type="match status" value="1"/>
</dbReference>
<comment type="similarity">
    <text evidence="2 10">Belongs to the GPI inositol-deacylase family.</text>
</comment>
<evidence type="ECO:0000256" key="2">
    <source>
        <dbReference type="ARBA" id="ARBA00006931"/>
    </source>
</evidence>
<feature type="non-terminal residue" evidence="12">
    <location>
        <position position="1"/>
    </location>
</feature>
<dbReference type="InterPro" id="IPR029058">
    <property type="entry name" value="AB_hydrolase_fold"/>
</dbReference>
<evidence type="ECO:0000256" key="4">
    <source>
        <dbReference type="ARBA" id="ARBA00022692"/>
    </source>
</evidence>
<accession>A0AAD7ZQE9</accession>
<evidence type="ECO:0000313" key="12">
    <source>
        <dbReference type="EMBL" id="KAJ9584662.1"/>
    </source>
</evidence>
<keyword evidence="4 10" id="KW-0812">Transmembrane</keyword>
<keyword evidence="3 10" id="KW-0813">Transport</keyword>
<dbReference type="GO" id="GO:0050185">
    <property type="term" value="F:phosphatidylinositol deacylase activity"/>
    <property type="evidence" value="ECO:0007669"/>
    <property type="project" value="TreeGrafter"/>
</dbReference>
<dbReference type="Gene3D" id="3.40.50.1820">
    <property type="entry name" value="alpha/beta hydrolase"/>
    <property type="match status" value="1"/>
</dbReference>
<proteinExistence type="inferred from homology"/>
<keyword evidence="5 10" id="KW-0378">Hydrolase</keyword>
<evidence type="ECO:0000256" key="3">
    <source>
        <dbReference type="ARBA" id="ARBA00022448"/>
    </source>
</evidence>
<protein>
    <recommendedName>
        <fullName evidence="10">GPI inositol-deacylase</fullName>
        <ecNumber evidence="10">3.1.-.-</ecNumber>
    </recommendedName>
</protein>
<evidence type="ECO:0000256" key="1">
    <source>
        <dbReference type="ARBA" id="ARBA00004477"/>
    </source>
</evidence>
<dbReference type="InterPro" id="IPR012908">
    <property type="entry name" value="PGAP1-ab_dom-like"/>
</dbReference>
<keyword evidence="13" id="KW-1185">Reference proteome</keyword>
<evidence type="ECO:0000313" key="13">
    <source>
        <dbReference type="Proteomes" id="UP001233999"/>
    </source>
</evidence>
<name>A0AAD7ZQE9_DIPPU</name>
<dbReference type="GO" id="GO:0015031">
    <property type="term" value="P:protein transport"/>
    <property type="evidence" value="ECO:0007669"/>
    <property type="project" value="UniProtKB-KW"/>
</dbReference>
<dbReference type="GO" id="GO:0006888">
    <property type="term" value="P:endoplasmic reticulum to Golgi vesicle-mediated transport"/>
    <property type="evidence" value="ECO:0007669"/>
    <property type="project" value="TreeGrafter"/>
</dbReference>
<dbReference type="GO" id="GO:0006505">
    <property type="term" value="P:GPI anchor metabolic process"/>
    <property type="evidence" value="ECO:0007669"/>
    <property type="project" value="TreeGrafter"/>
</dbReference>
<dbReference type="Pfam" id="PF24660">
    <property type="entry name" value="PGAP1_3rd"/>
    <property type="match status" value="1"/>
</dbReference>
<keyword evidence="7 10" id="KW-0653">Protein transport</keyword>
<sequence>MAAVNGFVILSGLIFVTFILGFHNFMTNNEENGCEMTFMFEYPQFVRIALPLVVARNYSRYGLYAYGEGHYTERLRHMIFNGIPVLFIPGNGGAFKQVRSLASVSLWKTLNSHAPFHFDYFTVDLNEEYSGLFGGVLFDQRDFVHHCIQRILQLYKYEKRPTSVILIGHSMGGMVAKGLFTDPTFDKNLVKVILTLVTPHNHPVLSLDSYTARFYDSVNGYWTRNRQPHSDGNLSHVTFISIGGGHRDILVRSGLTLTSEADISVVSTAVPDVWLSTDHLCSVWCKELVLVIVRALFDVVNLTTKQVSDNVPERNSVFQYHLLQRTAGKRFSLAYHTKEVYFDHNSVWKEYLQRQFTFHEPYGVHTETYIMIRLLDDPKHEMLSVEAINVKDKDWVFACVADVVHNSVRMCDRGINLSNQTEFLTSRLFKRKIVHLNLAAFKKQSFTHVILRVKPTKEVITYKIDVHSSSSRHITAPLPKWLSFMSKQVVIESTSDHAGYYQLALTGLEQTWQAYRLHIQPKDCQDPSHHAVATMKVPWSREDVHMHVTENIQKPLQIKLQSPKPLTYNSSEPVKVILILDPSCRYTVRIQSAVLDSLGQLTRFYGPMLLPYIVSILLLTMRYQLKTLMETGQCVMFHTALGAGAKPYYILPVSKIAARVLG</sequence>
<dbReference type="PANTHER" id="PTHR15495:SF7">
    <property type="entry name" value="GPI INOSITOL-DEACYLASE"/>
    <property type="match status" value="1"/>
</dbReference>
<comment type="function">
    <text evidence="10">Involved in inositol deacylation of GPI-anchored proteins which plays important roles in the quality control and ER-associated degradation of GPI-anchored proteins.</text>
</comment>
<comment type="caution">
    <text evidence="10">Lacks conserved residue(s) required for the propagation of feature annotation.</text>
</comment>
<feature type="transmembrane region" description="Helical" evidence="10">
    <location>
        <begin position="7"/>
        <end position="26"/>
    </location>
</feature>
<dbReference type="GO" id="GO:0005789">
    <property type="term" value="C:endoplasmic reticulum membrane"/>
    <property type="evidence" value="ECO:0007669"/>
    <property type="project" value="UniProtKB-SubCell"/>
</dbReference>
<evidence type="ECO:0000256" key="10">
    <source>
        <dbReference type="RuleBase" id="RU365011"/>
    </source>
</evidence>